<reference evidence="4 5" key="2">
    <citation type="journal article" date="2016" name="Genome Announc.">
        <title>Draft Genome Sequences of Streptomyces scabiei S58, Streptomyces turgidiscabies T45, and Streptomyces acidiscabies a10, the Pathogens of Potato Common Scab, Isolated in Japan.</title>
        <authorList>
            <person name="Tomihama T."/>
            <person name="Nishi Y."/>
            <person name="Sakai M."/>
            <person name="Ikenaga M."/>
            <person name="Okubo T."/>
            <person name="Ikeda S."/>
        </authorList>
    </citation>
    <scope>NUCLEOTIDE SEQUENCE [LARGE SCALE GENOMIC DNA]</scope>
    <source>
        <strain evidence="4 5">S58</strain>
    </source>
</reference>
<feature type="domain" description="XdhC- CoxI" evidence="2">
    <location>
        <begin position="11"/>
        <end position="78"/>
    </location>
</feature>
<feature type="region of interest" description="Disordered" evidence="1">
    <location>
        <begin position="359"/>
        <end position="387"/>
    </location>
</feature>
<dbReference type="EC" id="1.17.1.4" evidence="4"/>
<dbReference type="Proteomes" id="UP000067448">
    <property type="component" value="Unassembled WGS sequence"/>
</dbReference>
<dbReference type="GO" id="GO:0004854">
    <property type="term" value="F:xanthine dehydrogenase activity"/>
    <property type="evidence" value="ECO:0007669"/>
    <property type="project" value="UniProtKB-EC"/>
</dbReference>
<dbReference type="RefSeq" id="WP_059083120.1">
    <property type="nucleotide sequence ID" value="NZ_BCMM01000033.1"/>
</dbReference>
<dbReference type="AlphaFoldDB" id="A0A100JUA1"/>
<evidence type="ECO:0000256" key="1">
    <source>
        <dbReference type="SAM" id="MobiDB-lite"/>
    </source>
</evidence>
<accession>A0A100JUA1</accession>
<dbReference type="PANTHER" id="PTHR30388">
    <property type="entry name" value="ALDEHYDE OXIDOREDUCTASE MOLYBDENUM COFACTOR ASSEMBLY PROTEIN"/>
    <property type="match status" value="1"/>
</dbReference>
<evidence type="ECO:0000313" key="4">
    <source>
        <dbReference type="EMBL" id="GAQ65794.1"/>
    </source>
</evidence>
<dbReference type="OrthoDB" id="9815497at2"/>
<gene>
    <name evidence="4" type="primary">pucA_3</name>
    <name evidence="4" type="ORF">SsS58_06209</name>
</gene>
<dbReference type="Gene3D" id="3.40.50.720">
    <property type="entry name" value="NAD(P)-binding Rossmann-like Domain"/>
    <property type="match status" value="1"/>
</dbReference>
<comment type="caution">
    <text evidence="4">The sequence shown here is derived from an EMBL/GenBank/DDBJ whole genome shotgun (WGS) entry which is preliminary data.</text>
</comment>
<organism evidence="4 5">
    <name type="scientific">Streptomyces scabiei</name>
    <dbReference type="NCBI Taxonomy" id="1930"/>
    <lineage>
        <taxon>Bacteria</taxon>
        <taxon>Bacillati</taxon>
        <taxon>Actinomycetota</taxon>
        <taxon>Actinomycetes</taxon>
        <taxon>Kitasatosporales</taxon>
        <taxon>Streptomycetaceae</taxon>
        <taxon>Streptomyces</taxon>
    </lineage>
</organism>
<evidence type="ECO:0000259" key="3">
    <source>
        <dbReference type="Pfam" id="PF13478"/>
    </source>
</evidence>
<reference evidence="5" key="3">
    <citation type="submission" date="2016-02" db="EMBL/GenBank/DDBJ databases">
        <title>Draft genome of pathogenic Streptomyces sp. in Japan.</title>
        <authorList>
            <person name="Tomihama T."/>
            <person name="Ikenaga M."/>
            <person name="Sakai M."/>
            <person name="Okubo T."/>
            <person name="Ikeda S."/>
        </authorList>
    </citation>
    <scope>NUCLEOTIDE SEQUENCE [LARGE SCALE GENOMIC DNA]</scope>
    <source>
        <strain evidence="5">S58</strain>
    </source>
</reference>
<name>A0A100JUA1_STRSC</name>
<proteinExistence type="predicted"/>
<feature type="domain" description="XdhC Rossmann" evidence="3">
    <location>
        <begin position="212"/>
        <end position="354"/>
    </location>
</feature>
<dbReference type="Pfam" id="PF13478">
    <property type="entry name" value="XdhC_C"/>
    <property type="match status" value="1"/>
</dbReference>
<evidence type="ECO:0000313" key="5">
    <source>
        <dbReference type="Proteomes" id="UP000067448"/>
    </source>
</evidence>
<dbReference type="InterPro" id="IPR052698">
    <property type="entry name" value="MoCofactor_Util/Proc"/>
</dbReference>
<sequence>MLNITDTLHDWCHEGRPFALATVIDVRGSAPLPVGTALAVDADGNAVGGVSGGCVEAAVYGLARQVLADRAAPARVSFGYSDSDALAAGLTCGGEIGVLVQRVEPGAQPHLAVALDAVIAGRPSAVAHVVDGPGELVGRMLHIPAEGTHDGTLGVESEDRAVVAHARALLRAGRTASIEVGGGGGEAENPDDGTCPRKLTVLVHVHASRPHMLIFGAVDFAAALSRAGGFLGYRVTVCDARPVFATTARFPHADEVVTEWPHRYLAATETDARTAVCVLTHDAKFDIPLLCLALTLPVGYVGAMGSRRTHERRVDLLRKAGVSQDQLARLHSPIGLDIGALTPEETAISITSEIIAHTNRGTGRPLSHSTGPIHGAPQPLPGLVTAP</sequence>
<dbReference type="Pfam" id="PF02625">
    <property type="entry name" value="XdhC_CoxI"/>
    <property type="match status" value="1"/>
</dbReference>
<dbReference type="InterPro" id="IPR027051">
    <property type="entry name" value="XdhC_Rossmann_dom"/>
</dbReference>
<dbReference type="EMBL" id="BCMM01000033">
    <property type="protein sequence ID" value="GAQ65794.1"/>
    <property type="molecule type" value="Genomic_DNA"/>
</dbReference>
<keyword evidence="4" id="KW-0560">Oxidoreductase</keyword>
<evidence type="ECO:0000259" key="2">
    <source>
        <dbReference type="Pfam" id="PF02625"/>
    </source>
</evidence>
<dbReference type="PANTHER" id="PTHR30388:SF4">
    <property type="entry name" value="MOLYBDENUM COFACTOR INSERTION CHAPERONE PAOD"/>
    <property type="match status" value="1"/>
</dbReference>
<reference evidence="5" key="1">
    <citation type="submission" date="2015-11" db="EMBL/GenBank/DDBJ databases">
        <authorList>
            <consortium name="Cross-ministerial Strategic Innovation Promotion Program (SIP) consortium"/>
            <person name="Tomihama T."/>
            <person name="Ikenaga M."/>
            <person name="Sakai M."/>
            <person name="Okubo T."/>
            <person name="Ikeda S."/>
        </authorList>
    </citation>
    <scope>NUCLEOTIDE SEQUENCE [LARGE SCALE GENOMIC DNA]</scope>
    <source>
        <strain evidence="5">S58</strain>
    </source>
</reference>
<protein>
    <submittedName>
        <fullName evidence="4">Putative xanthine dehydrogenase subunit A</fullName>
        <ecNumber evidence="4">1.17.1.4</ecNumber>
    </submittedName>
</protein>
<dbReference type="InterPro" id="IPR003777">
    <property type="entry name" value="XdhC_CoxI"/>
</dbReference>